<evidence type="ECO:0000256" key="1">
    <source>
        <dbReference type="SAM" id="Phobius"/>
    </source>
</evidence>
<feature type="transmembrane region" description="Helical" evidence="1">
    <location>
        <begin position="329"/>
        <end position="346"/>
    </location>
</feature>
<feature type="transmembrane region" description="Helical" evidence="1">
    <location>
        <begin position="202"/>
        <end position="222"/>
    </location>
</feature>
<sequence>MRRIGETFDTITAFCGAAVAGVTLLLPLTYTWSGESASYRVAALYASVPRGATVGVVVAVTVAVLIHTFARPRVAWNTALAGASGLLINHLVGTDVSAPDLLTTRNYVDSICGGLLLGALGAAVLRRPLPAFGFALGSVGFFVFGDFAELLHIRVQTPYTVLQTPPRWLILTALVSIALSAIRNSSPARQAREPGEQSELPIAPIISIMLFGLMVIAGTEWLTRQYDRPGGHTMDIAMAAGATVIAATVAAMLLPRRDGAGLLLAASLVPAAESMGATPRPLWILVAILVAAGFGIVGGLAAPMPSFGLFLTGVLAVYSIAVAGHGNIVLHGIGGIGLALVAGYCCGAAKPRYVPSGVLALGALFLPSVVSALPEAGELPTRDATAGVGTSGRTAMVITLGCAVGLAVLYRYRPLTRANVAAAAPAGAVADI</sequence>
<feature type="transmembrane region" description="Helical" evidence="1">
    <location>
        <begin position="107"/>
        <end position="125"/>
    </location>
</feature>
<comment type="caution">
    <text evidence="2">The sequence shown here is derived from an EMBL/GenBank/DDBJ whole genome shotgun (WGS) entry which is preliminary data.</text>
</comment>
<feature type="transmembrane region" description="Helical" evidence="1">
    <location>
        <begin position="165"/>
        <end position="182"/>
    </location>
</feature>
<keyword evidence="1" id="KW-1133">Transmembrane helix</keyword>
<dbReference type="RefSeq" id="WP_196150522.1">
    <property type="nucleotide sequence ID" value="NZ_JADMLG010000007.1"/>
</dbReference>
<dbReference type="EMBL" id="JADMLG010000007">
    <property type="protein sequence ID" value="MBH0778199.1"/>
    <property type="molecule type" value="Genomic_DNA"/>
</dbReference>
<feature type="transmembrane region" description="Helical" evidence="1">
    <location>
        <begin position="393"/>
        <end position="410"/>
    </location>
</feature>
<dbReference type="AlphaFoldDB" id="A0A931IB63"/>
<dbReference type="Proteomes" id="UP000655751">
    <property type="component" value="Unassembled WGS sequence"/>
</dbReference>
<feature type="transmembrane region" description="Helical" evidence="1">
    <location>
        <begin position="52"/>
        <end position="70"/>
    </location>
</feature>
<feature type="transmembrane region" description="Helical" evidence="1">
    <location>
        <begin position="353"/>
        <end position="373"/>
    </location>
</feature>
<name>A0A931IB63_9NOCA</name>
<gene>
    <name evidence="2" type="ORF">IT779_18115</name>
</gene>
<feature type="transmembrane region" description="Helical" evidence="1">
    <location>
        <begin position="131"/>
        <end position="153"/>
    </location>
</feature>
<feature type="transmembrane region" description="Helical" evidence="1">
    <location>
        <begin position="12"/>
        <end position="32"/>
    </location>
</feature>
<feature type="transmembrane region" description="Helical" evidence="1">
    <location>
        <begin position="282"/>
        <end position="300"/>
    </location>
</feature>
<feature type="transmembrane region" description="Helical" evidence="1">
    <location>
        <begin position="234"/>
        <end position="254"/>
    </location>
</feature>
<evidence type="ECO:0000313" key="2">
    <source>
        <dbReference type="EMBL" id="MBH0778199.1"/>
    </source>
</evidence>
<evidence type="ECO:0000313" key="3">
    <source>
        <dbReference type="Proteomes" id="UP000655751"/>
    </source>
</evidence>
<reference evidence="2" key="1">
    <citation type="submission" date="2020-11" db="EMBL/GenBank/DDBJ databases">
        <title>Nocardia NEAU-351.nov., a novel actinomycete isolated from the cow dung.</title>
        <authorList>
            <person name="Zhang X."/>
        </authorList>
    </citation>
    <scope>NUCLEOTIDE SEQUENCE</scope>
    <source>
        <strain evidence="2">NEAU-351</strain>
    </source>
</reference>
<proteinExistence type="predicted"/>
<protein>
    <submittedName>
        <fullName evidence="2">Uncharacterized protein</fullName>
    </submittedName>
</protein>
<organism evidence="2 3">
    <name type="scientific">Nocardia bovistercoris</name>
    <dbReference type="NCBI Taxonomy" id="2785916"/>
    <lineage>
        <taxon>Bacteria</taxon>
        <taxon>Bacillati</taxon>
        <taxon>Actinomycetota</taxon>
        <taxon>Actinomycetes</taxon>
        <taxon>Mycobacteriales</taxon>
        <taxon>Nocardiaceae</taxon>
        <taxon>Nocardia</taxon>
    </lineage>
</organism>
<keyword evidence="3" id="KW-1185">Reference proteome</keyword>
<keyword evidence="1" id="KW-0472">Membrane</keyword>
<keyword evidence="1" id="KW-0812">Transmembrane</keyword>
<accession>A0A931IB63</accession>